<sequence>MQSSVDANTPLLMALKLIALLSLLAGGPIFADTFSQLSLSVGDESNLPRGLDSQHEKSSIFTTVEYSLGKFYEVGLKNSITISGQLGFTKFNELSRFDRASYGASASYSYKLGLGAYAARLGTNLSISHDELTGEARDRDLVTLEFNYQKRLSPSWFVITGIDYQSSRSESLPDDATLSSFGYAPVDRLSYELFDYDSFSAFAELEYAFENGVLVSGGYRRINGHTVSSTTLPTHALYNISKAVYVDPAFRAGWLAYLLEANTNEWSVGASIPTGIDSSINIGYGFYDISGPSGRDYENRIVSISFVHNF</sequence>
<dbReference type="AlphaFoldDB" id="A0A2A5AWM9"/>
<dbReference type="EMBL" id="NVVJ01000043">
    <property type="protein sequence ID" value="PCJ23188.1"/>
    <property type="molecule type" value="Genomic_DNA"/>
</dbReference>
<dbReference type="Proteomes" id="UP000218327">
    <property type="component" value="Unassembled WGS sequence"/>
</dbReference>
<comment type="caution">
    <text evidence="1">The sequence shown here is derived from an EMBL/GenBank/DDBJ whole genome shotgun (WGS) entry which is preliminary data.</text>
</comment>
<gene>
    <name evidence="1" type="ORF">COA96_12490</name>
</gene>
<name>A0A2A5AWM9_9GAMM</name>
<evidence type="ECO:0000313" key="2">
    <source>
        <dbReference type="Proteomes" id="UP000218327"/>
    </source>
</evidence>
<proteinExistence type="predicted"/>
<reference evidence="2" key="1">
    <citation type="submission" date="2017-08" db="EMBL/GenBank/DDBJ databases">
        <title>A dynamic microbial community with high functional redundancy inhabits the cold, oxic subseafloor aquifer.</title>
        <authorList>
            <person name="Tully B.J."/>
            <person name="Wheat C.G."/>
            <person name="Glazer B.T."/>
            <person name="Huber J.A."/>
        </authorList>
    </citation>
    <scope>NUCLEOTIDE SEQUENCE [LARGE SCALE GENOMIC DNA]</scope>
</reference>
<organism evidence="1 2">
    <name type="scientific">SAR86 cluster bacterium</name>
    <dbReference type="NCBI Taxonomy" id="2030880"/>
    <lineage>
        <taxon>Bacteria</taxon>
        <taxon>Pseudomonadati</taxon>
        <taxon>Pseudomonadota</taxon>
        <taxon>Gammaproteobacteria</taxon>
        <taxon>SAR86 cluster</taxon>
    </lineage>
</organism>
<evidence type="ECO:0008006" key="3">
    <source>
        <dbReference type="Google" id="ProtNLM"/>
    </source>
</evidence>
<accession>A0A2A5AWM9</accession>
<dbReference type="SUPFAM" id="SSF56935">
    <property type="entry name" value="Porins"/>
    <property type="match status" value="1"/>
</dbReference>
<protein>
    <recommendedName>
        <fullName evidence="3">DUF481 domain-containing protein</fullName>
    </recommendedName>
</protein>
<evidence type="ECO:0000313" key="1">
    <source>
        <dbReference type="EMBL" id="PCJ23188.1"/>
    </source>
</evidence>